<evidence type="ECO:0000313" key="1">
    <source>
        <dbReference type="EMBL" id="QJA90857.1"/>
    </source>
</evidence>
<proteinExistence type="predicted"/>
<gene>
    <name evidence="1" type="ORF">MM415B03539_0005</name>
</gene>
<protein>
    <submittedName>
        <fullName evidence="1">Uncharacterized protein</fullName>
    </submittedName>
</protein>
<dbReference type="SUPFAM" id="SSF49899">
    <property type="entry name" value="Concanavalin A-like lectins/glucanases"/>
    <property type="match status" value="1"/>
</dbReference>
<dbReference type="InterPro" id="IPR013320">
    <property type="entry name" value="ConA-like_dom_sf"/>
</dbReference>
<dbReference type="EMBL" id="MT142943">
    <property type="protein sequence ID" value="QJA90857.1"/>
    <property type="molecule type" value="Genomic_DNA"/>
</dbReference>
<sequence>MGGFTPAGVYEFTVMRKKSTTTAGNAGGTTIIDTGLIGSNDFLTDATVLIMSGDCKLERRGITGFATATGIITVSPAFSAQIDSGVTYAVLSGISDSADITALMADVGDASASTLTSLYGIIGNPSASIATTLLDGIDARTNNPTLNGILGIPDNANDTAYRFMLDTVFHDNFDDESLSTTLWSAATVTGSTTVTESATAPNTLRIQNGGAGTTGTGTLPTLLTFNRNLSIRTKIELFRGSLAADGERCGSSIRLYKDANDYIYFGPYRDTSEVINNRARVVSNVNGTGAVTTDVGLGITDGIAREYRIDVTAENIYFYVDDILVHSLKDTTLLNYVIQLYGQSQNNTDVIDIRFDYCKVNRISDDYRELYKKLLQIQGGTDSIGTIVNALNNSLDLNYIRSSTTATGAEQTIYENTSTRPFIFKNMDISLVNMAAGDTTIIKKYKMINGTTYRLVEQTTYTDAQTLTGITVSGNEGAVTGIKITLQQTAGTNRAYPWIYFDEAA</sequence>
<accession>A0A6M3L7C1</accession>
<dbReference type="AlphaFoldDB" id="A0A6M3L7C1"/>
<name>A0A6M3L7C1_9ZZZZ</name>
<organism evidence="1">
    <name type="scientific">viral metagenome</name>
    <dbReference type="NCBI Taxonomy" id="1070528"/>
    <lineage>
        <taxon>unclassified sequences</taxon>
        <taxon>metagenomes</taxon>
        <taxon>organismal metagenomes</taxon>
    </lineage>
</organism>
<reference evidence="1" key="1">
    <citation type="submission" date="2020-03" db="EMBL/GenBank/DDBJ databases">
        <title>The deep terrestrial virosphere.</title>
        <authorList>
            <person name="Holmfeldt K."/>
            <person name="Nilsson E."/>
            <person name="Simone D."/>
            <person name="Lopez-Fernandez M."/>
            <person name="Wu X."/>
            <person name="de Brujin I."/>
            <person name="Lundin D."/>
            <person name="Andersson A."/>
            <person name="Bertilsson S."/>
            <person name="Dopson M."/>
        </authorList>
    </citation>
    <scope>NUCLEOTIDE SEQUENCE</scope>
    <source>
        <strain evidence="1">MM415B03539</strain>
    </source>
</reference>
<dbReference type="Gene3D" id="2.60.120.560">
    <property type="entry name" value="Exo-inulinase, domain 1"/>
    <property type="match status" value="1"/>
</dbReference>